<evidence type="ECO:0000313" key="3">
    <source>
        <dbReference type="Proteomes" id="UP000187209"/>
    </source>
</evidence>
<feature type="transmembrane region" description="Helical" evidence="1">
    <location>
        <begin position="30"/>
        <end position="50"/>
    </location>
</feature>
<reference evidence="2 3" key="1">
    <citation type="submission" date="2016-11" db="EMBL/GenBank/DDBJ databases">
        <title>The macronuclear genome of Stentor coeruleus: a giant cell with tiny introns.</title>
        <authorList>
            <person name="Slabodnick M."/>
            <person name="Ruby J.G."/>
            <person name="Reiff S.B."/>
            <person name="Swart E.C."/>
            <person name="Gosai S."/>
            <person name="Prabakaran S."/>
            <person name="Witkowska E."/>
            <person name="Larue G.E."/>
            <person name="Fisher S."/>
            <person name="Freeman R.M."/>
            <person name="Gunawardena J."/>
            <person name="Chu W."/>
            <person name="Stover N.A."/>
            <person name="Gregory B.D."/>
            <person name="Nowacki M."/>
            <person name="Derisi J."/>
            <person name="Roy S.W."/>
            <person name="Marshall W.F."/>
            <person name="Sood P."/>
        </authorList>
    </citation>
    <scope>NUCLEOTIDE SEQUENCE [LARGE SCALE GENOMIC DNA]</scope>
    <source>
        <strain evidence="2">WM001</strain>
    </source>
</reference>
<keyword evidence="3" id="KW-1185">Reference proteome</keyword>
<feature type="transmembrane region" description="Helical" evidence="1">
    <location>
        <begin position="56"/>
        <end position="84"/>
    </location>
</feature>
<feature type="transmembrane region" description="Helical" evidence="1">
    <location>
        <begin position="6"/>
        <end position="23"/>
    </location>
</feature>
<evidence type="ECO:0000313" key="2">
    <source>
        <dbReference type="EMBL" id="OMJ94025.1"/>
    </source>
</evidence>
<keyword evidence="1" id="KW-1133">Transmembrane helix</keyword>
<keyword evidence="1" id="KW-0472">Membrane</keyword>
<feature type="transmembrane region" description="Helical" evidence="1">
    <location>
        <begin position="105"/>
        <end position="132"/>
    </location>
</feature>
<proteinExistence type="predicted"/>
<evidence type="ECO:0000256" key="1">
    <source>
        <dbReference type="SAM" id="Phobius"/>
    </source>
</evidence>
<accession>A0A1R2CYF8</accession>
<dbReference type="EMBL" id="MPUH01000033">
    <property type="protein sequence ID" value="OMJ94025.1"/>
    <property type="molecule type" value="Genomic_DNA"/>
</dbReference>
<protein>
    <submittedName>
        <fullName evidence="2">Uncharacterized protein</fullName>
    </submittedName>
</protein>
<comment type="caution">
    <text evidence="2">The sequence shown here is derived from an EMBL/GenBank/DDBJ whole genome shotgun (WGS) entry which is preliminary data.</text>
</comment>
<dbReference type="Proteomes" id="UP000187209">
    <property type="component" value="Unassembled WGS sequence"/>
</dbReference>
<dbReference type="AlphaFoldDB" id="A0A1R2CYF8"/>
<organism evidence="2 3">
    <name type="scientific">Stentor coeruleus</name>
    <dbReference type="NCBI Taxonomy" id="5963"/>
    <lineage>
        <taxon>Eukaryota</taxon>
        <taxon>Sar</taxon>
        <taxon>Alveolata</taxon>
        <taxon>Ciliophora</taxon>
        <taxon>Postciliodesmatophora</taxon>
        <taxon>Heterotrichea</taxon>
        <taxon>Heterotrichida</taxon>
        <taxon>Stentoridae</taxon>
        <taxon>Stentor</taxon>
    </lineage>
</organism>
<gene>
    <name evidence="2" type="ORF">SteCoe_2947</name>
</gene>
<keyword evidence="1" id="KW-0812">Transmembrane</keyword>
<name>A0A1R2CYF8_9CILI</name>
<sequence>MVLAEFLIFLILGLTSFLSFIFLPRRVNIYMIGAITYGIILIIGGGLGLYSNYKVIIKLIGISLGLLVAIGLLNILAGGAYCVLFAKNVIKGMPDCDDNCDTDRFWYVAYTGYYLFEIIFSICLAVFSGIAFRHTLIYFNKEKDKL</sequence>